<dbReference type="Pfam" id="PF00753">
    <property type="entry name" value="Lactamase_B"/>
    <property type="match status" value="1"/>
</dbReference>
<dbReference type="CDD" id="cd16295">
    <property type="entry name" value="TTHA0252-CPSF-like_MBL-fold"/>
    <property type="match status" value="1"/>
</dbReference>
<dbReference type="InterPro" id="IPR036866">
    <property type="entry name" value="RibonucZ/Hydroxyglut_hydro"/>
</dbReference>
<dbReference type="InterPro" id="IPR011108">
    <property type="entry name" value="RMMBL"/>
</dbReference>
<dbReference type="InterPro" id="IPR050698">
    <property type="entry name" value="MBL"/>
</dbReference>
<dbReference type="PANTHER" id="PTHR11203">
    <property type="entry name" value="CLEAVAGE AND POLYADENYLATION SPECIFICITY FACTOR FAMILY MEMBER"/>
    <property type="match status" value="1"/>
</dbReference>
<dbReference type="Proteomes" id="UP001598130">
    <property type="component" value="Unassembled WGS sequence"/>
</dbReference>
<accession>A0ABW6CMD6</accession>
<dbReference type="EMBL" id="JAOTJD010000003">
    <property type="protein sequence ID" value="MFD3262911.1"/>
    <property type="molecule type" value="Genomic_DNA"/>
</dbReference>
<keyword evidence="5" id="KW-1185">Reference proteome</keyword>
<feature type="domain" description="Metallo-beta-lactamase" evidence="2">
    <location>
        <begin position="15"/>
        <end position="241"/>
    </location>
</feature>
<proteinExistence type="predicted"/>
<comment type="caution">
    <text evidence="4">The sequence shown here is derived from an EMBL/GenBank/DDBJ whole genome shotgun (WGS) entry which is preliminary data.</text>
</comment>
<evidence type="ECO:0000256" key="1">
    <source>
        <dbReference type="ARBA" id="ARBA00022801"/>
    </source>
</evidence>
<evidence type="ECO:0000313" key="4">
    <source>
        <dbReference type="EMBL" id="MFD3262911.1"/>
    </source>
</evidence>
<dbReference type="Pfam" id="PF10996">
    <property type="entry name" value="Beta-Casp"/>
    <property type="match status" value="1"/>
</dbReference>
<dbReference type="PANTHER" id="PTHR11203:SF37">
    <property type="entry name" value="INTEGRATOR COMPLEX SUBUNIT 11"/>
    <property type="match status" value="1"/>
</dbReference>
<feature type="domain" description="Beta-Casp" evidence="3">
    <location>
        <begin position="257"/>
        <end position="378"/>
    </location>
</feature>
<dbReference type="InterPro" id="IPR001279">
    <property type="entry name" value="Metallo-B-lactamas"/>
</dbReference>
<organism evidence="4 5">
    <name type="scientific">Phenylobacterium ferrooxidans</name>
    <dbReference type="NCBI Taxonomy" id="2982689"/>
    <lineage>
        <taxon>Bacteria</taxon>
        <taxon>Pseudomonadati</taxon>
        <taxon>Pseudomonadota</taxon>
        <taxon>Alphaproteobacteria</taxon>
        <taxon>Caulobacterales</taxon>
        <taxon>Caulobacteraceae</taxon>
        <taxon>Phenylobacterium</taxon>
    </lineage>
</organism>
<dbReference type="SMART" id="SM00849">
    <property type="entry name" value="Lactamase_B"/>
    <property type="match status" value="1"/>
</dbReference>
<protein>
    <submittedName>
        <fullName evidence="4">MBL fold metallo-hydrolase</fullName>
    </submittedName>
</protein>
<dbReference type="RefSeq" id="WP_377367446.1">
    <property type="nucleotide sequence ID" value="NZ_JAOTJD010000003.1"/>
</dbReference>
<reference evidence="4 5" key="1">
    <citation type="submission" date="2022-09" db="EMBL/GenBank/DDBJ databases">
        <title>New species of Phenylobacterium.</title>
        <authorList>
            <person name="Mieszkin S."/>
        </authorList>
    </citation>
    <scope>NUCLEOTIDE SEQUENCE [LARGE SCALE GENOMIC DNA]</scope>
    <source>
        <strain evidence="4 5">HK31-G</strain>
    </source>
</reference>
<name>A0ABW6CMD6_9CAUL</name>
<dbReference type="InterPro" id="IPR022712">
    <property type="entry name" value="Beta_Casp"/>
</dbReference>
<dbReference type="Gene3D" id="3.40.50.10890">
    <property type="match status" value="1"/>
</dbReference>
<evidence type="ECO:0000313" key="5">
    <source>
        <dbReference type="Proteomes" id="UP001598130"/>
    </source>
</evidence>
<dbReference type="SUPFAM" id="SSF56281">
    <property type="entry name" value="Metallo-hydrolase/oxidoreductase"/>
    <property type="match status" value="1"/>
</dbReference>
<evidence type="ECO:0000259" key="2">
    <source>
        <dbReference type="SMART" id="SM00849"/>
    </source>
</evidence>
<keyword evidence="1" id="KW-0378">Hydrolase</keyword>
<evidence type="ECO:0000259" key="3">
    <source>
        <dbReference type="SMART" id="SM01027"/>
    </source>
</evidence>
<dbReference type="Pfam" id="PF07521">
    <property type="entry name" value="RMMBL"/>
    <property type="match status" value="1"/>
</dbReference>
<dbReference type="SMART" id="SM01027">
    <property type="entry name" value="Beta-Casp"/>
    <property type="match status" value="1"/>
</dbReference>
<dbReference type="Gene3D" id="3.60.15.10">
    <property type="entry name" value="Ribonuclease Z/Hydroxyacylglutathione hydrolase-like"/>
    <property type="match status" value="1"/>
</dbReference>
<gene>
    <name evidence="4" type="ORF">OCL97_02905</name>
</gene>
<sequence>MTVKLTFHGAAGCVTGFCARLEVDGAAVLIDCGMFQGSKTLKALNYNDFPFDVGKIDAVLLTHAHIDHSGLLPKLMKAGFTGPIYATAATRDLCGIMLADAGGIQETEVRHLNRRNQRRGRPTVEPIYTERDAAKVMEQFKKVKLGVAAAILPGLTATYWEAGHILGAASIEVQLETAEGPVRLLFSGDIGSGGRDYSPDPDGPSGVDHVIVESTYGDRERLDLDGQARRAVLTQELLDAHAAGGPVLIPAFAVERSQELLADILTIMDEGQIPKADIFLDSPLAIEATEIFQRRGWNRTTESNPFQDLHSGGRLRFLRKPKESDSLEKLRGWHLIMAASGMCDAGRVRRHLKRLLWRKDATVLLSGFQAMGTLGRILQDGASRVSIEGEQIQVRARIRALDVYSAHADASGLTNWVKARGPVAGQVFILHGEPSAREGLRTRLVAAGIEPERIALPGMDEGYVLSGSKVQAAGETVHRIAARAVAAPDWHNARAGLLIELDQALQAAQDDTAREQLLAAFRQTLTAARTTAQAPAP</sequence>